<dbReference type="EMBL" id="JAAAUY010001120">
    <property type="protein sequence ID" value="KAF9324266.1"/>
    <property type="molecule type" value="Genomic_DNA"/>
</dbReference>
<feature type="compositionally biased region" description="Low complexity" evidence="1">
    <location>
        <begin position="491"/>
        <end position="515"/>
    </location>
</feature>
<sequence length="824" mass="90641">MDHCCPSTDSLHTCPLRTFCCIITSATYPFRILHLDNDALDLFIANSEDHDCLDHHEDGHALDHTQPFAPHHPYHHQQSDFARIQAMAFIKGRSMLDVLVPDPSGTILGSSTTSTTSSFSSPPSTTPENNSCTIQPFVISDDAILVEDSSGLDIDDKFSSLHQQLKPIRRVHVCVHTISSIPSLPSLPSKFSDYRRSNSVPTKYRCYALKDVTEMHGLATASRQGIRASLLLLQVTCFGTIDHAYATSQSPDSSIRDNNKRVKKEDVGPLFMAQQQKTTIETMANNSVMAYAHPSDLRALCRGLDLVCKELYSVFIVRWRIDGRGAFEEGVYVPDVEEATKREVTETAHGFSRAIEYQGEIFEEWEDHTVVPEDCFPFSKKSSSSATAGADEFAWTEITGVLSNGTPLLVVRPMTQPEVEEYRRLQAESEEEARVSSGVVSSVHTEMDGCASTVEFERVSCRPRYIGESEDESDWYDSKEVSSADETVMVPSSASSTTSLSSPSTLSSTSPNPDSALWKLQTRKKEMGVEGSLLHGGTPRVCSEMSIVPLSPTTATCSSHNSSLVLASRTSAYAQCCPNPMMHGRMSSVSSTSSVSRQRILRPAIERQNSSSIPRPMRQLPTFSLTIGLPFVPLLSRVPFVPTTMTTTRTYSTSGTISLPAVALQAWRQWCEVMHRGEDQLCAWCEYVLEMMTAQVAHGVSRGLTMLGWQDGPLDICCPTTTLFGEYDSYCRQMEEEEKEPNASATATEMSPSPHALSSHPSLSKSGLHRAGKVLLTEYPTLITPLNNKLQTLGGSWLGQKVLTRSRGGALEQTLDSVADQVVD</sequence>
<reference evidence="2" key="1">
    <citation type="journal article" date="2020" name="Fungal Divers.">
        <title>Resolving the Mortierellaceae phylogeny through synthesis of multi-gene phylogenetics and phylogenomics.</title>
        <authorList>
            <person name="Vandepol N."/>
            <person name="Liber J."/>
            <person name="Desiro A."/>
            <person name="Na H."/>
            <person name="Kennedy M."/>
            <person name="Barry K."/>
            <person name="Grigoriev I.V."/>
            <person name="Miller A.N."/>
            <person name="O'Donnell K."/>
            <person name="Stajich J.E."/>
            <person name="Bonito G."/>
        </authorList>
    </citation>
    <scope>NUCLEOTIDE SEQUENCE</scope>
    <source>
        <strain evidence="2">NVP1</strain>
    </source>
</reference>
<feature type="region of interest" description="Disordered" evidence="1">
    <location>
        <begin position="472"/>
        <end position="515"/>
    </location>
</feature>
<name>A0A9P5VHN7_9FUNG</name>
<feature type="region of interest" description="Disordered" evidence="1">
    <location>
        <begin position="110"/>
        <end position="130"/>
    </location>
</feature>
<evidence type="ECO:0000256" key="1">
    <source>
        <dbReference type="SAM" id="MobiDB-lite"/>
    </source>
</evidence>
<evidence type="ECO:0000313" key="3">
    <source>
        <dbReference type="Proteomes" id="UP000696485"/>
    </source>
</evidence>
<accession>A0A9P5VHN7</accession>
<proteinExistence type="predicted"/>
<feature type="compositionally biased region" description="Low complexity" evidence="1">
    <location>
        <begin position="751"/>
        <end position="765"/>
    </location>
</feature>
<organism evidence="2 3">
    <name type="scientific">Podila minutissima</name>
    <dbReference type="NCBI Taxonomy" id="64525"/>
    <lineage>
        <taxon>Eukaryota</taxon>
        <taxon>Fungi</taxon>
        <taxon>Fungi incertae sedis</taxon>
        <taxon>Mucoromycota</taxon>
        <taxon>Mortierellomycotina</taxon>
        <taxon>Mortierellomycetes</taxon>
        <taxon>Mortierellales</taxon>
        <taxon>Mortierellaceae</taxon>
        <taxon>Podila</taxon>
    </lineage>
</organism>
<comment type="caution">
    <text evidence="2">The sequence shown here is derived from an EMBL/GenBank/DDBJ whole genome shotgun (WGS) entry which is preliminary data.</text>
</comment>
<feature type="non-terminal residue" evidence="2">
    <location>
        <position position="1"/>
    </location>
</feature>
<feature type="region of interest" description="Disordered" evidence="1">
    <location>
        <begin position="735"/>
        <end position="765"/>
    </location>
</feature>
<dbReference type="AlphaFoldDB" id="A0A9P5VHN7"/>
<gene>
    <name evidence="2" type="ORF">BG006_000712</name>
</gene>
<protein>
    <submittedName>
        <fullName evidence="2">Uncharacterized protein</fullName>
    </submittedName>
</protein>
<feature type="compositionally biased region" description="Low complexity" evidence="1">
    <location>
        <begin position="110"/>
        <end position="127"/>
    </location>
</feature>
<evidence type="ECO:0000313" key="2">
    <source>
        <dbReference type="EMBL" id="KAF9324266.1"/>
    </source>
</evidence>
<dbReference type="Proteomes" id="UP000696485">
    <property type="component" value="Unassembled WGS sequence"/>
</dbReference>
<keyword evidence="3" id="KW-1185">Reference proteome</keyword>